<reference evidence="3 4" key="1">
    <citation type="submission" date="2018-06" db="EMBL/GenBank/DDBJ databases">
        <authorList>
            <consortium name="Pathogen Informatics"/>
            <person name="Doyle S."/>
        </authorList>
    </citation>
    <scope>NUCLEOTIDE SEQUENCE [LARGE SCALE GENOMIC DNA]</scope>
    <source>
        <strain evidence="3 4">NCTC11388</strain>
    </source>
</reference>
<evidence type="ECO:0008006" key="5">
    <source>
        <dbReference type="Google" id="ProtNLM"/>
    </source>
</evidence>
<organism evidence="3 4">
    <name type="scientific">Sphingobacterium spiritivorum</name>
    <name type="common">Flavobacterium spiritivorum</name>
    <dbReference type="NCBI Taxonomy" id="258"/>
    <lineage>
        <taxon>Bacteria</taxon>
        <taxon>Pseudomonadati</taxon>
        <taxon>Bacteroidota</taxon>
        <taxon>Sphingobacteriia</taxon>
        <taxon>Sphingobacteriales</taxon>
        <taxon>Sphingobacteriaceae</taxon>
        <taxon>Sphingobacterium</taxon>
    </lineage>
</organism>
<accession>A0A380BJB8</accession>
<proteinExistence type="predicted"/>
<feature type="chain" id="PRO_5016648081" description="Receptor family ligand binding region" evidence="2">
    <location>
        <begin position="32"/>
        <end position="428"/>
    </location>
</feature>
<dbReference type="EMBL" id="UGYW01000002">
    <property type="protein sequence ID" value="SUJ01994.1"/>
    <property type="molecule type" value="Genomic_DNA"/>
</dbReference>
<dbReference type="AlphaFoldDB" id="A0A380BJB8"/>
<evidence type="ECO:0000313" key="4">
    <source>
        <dbReference type="Proteomes" id="UP000254893"/>
    </source>
</evidence>
<dbReference type="SUPFAM" id="SSF53822">
    <property type="entry name" value="Periplasmic binding protein-like I"/>
    <property type="match status" value="1"/>
</dbReference>
<dbReference type="InterPro" id="IPR028082">
    <property type="entry name" value="Peripla_BP_I"/>
</dbReference>
<dbReference type="PROSITE" id="PS51257">
    <property type="entry name" value="PROKAR_LIPOPROTEIN"/>
    <property type="match status" value="1"/>
</dbReference>
<dbReference type="Proteomes" id="UP000254893">
    <property type="component" value="Unassembled WGS sequence"/>
</dbReference>
<sequence length="428" mass="47159">MISVPNRRQRLSGNNLLLLAALLLAVTSCSPKTTGVLRSPDYKGGNTGAATEKKDKDKTTVKELSPAEQKAAAKRAMVNQIALILPFQLTSVNTSLLSENDVKRAALALDFYQGFQTGLDDLAKQGTNFTLNVLDSRDDVVRTTAIAKSDDVQYASLIVGPIYPKEIKTFGANSVNRKILQVSPLAATMPTEFNNPNLVSLTPPIRVHMREMAKEIIKEYNTGDVVIVYNTGDADHKQFLTGFDTEIAGAKKKLDVRSVTSIDQLNQSLTQTGKNIIVTGTTSAVQLRALLSNLDAKSLESPYRFALFGHPTWDKFDFKAFSNVDDYSITISSSFVLSSYSSAVRKFKTTYKDTYGVEPSEYSFKGYDAAQYFGRLIAKYGKDYAAHVESEEFDGLSNSFKFQYNAAWGYVNNAVGFLVYRNGAFQSK</sequence>
<feature type="region of interest" description="Disordered" evidence="1">
    <location>
        <begin position="35"/>
        <end position="62"/>
    </location>
</feature>
<dbReference type="RefSeq" id="WP_258861972.1">
    <property type="nucleotide sequence ID" value="NZ_UGYW01000002.1"/>
</dbReference>
<protein>
    <recommendedName>
        <fullName evidence="5">Receptor family ligand binding region</fullName>
    </recommendedName>
</protein>
<gene>
    <name evidence="3" type="ORF">NCTC11388_00917</name>
</gene>
<feature type="compositionally biased region" description="Basic and acidic residues" evidence="1">
    <location>
        <begin position="51"/>
        <end position="61"/>
    </location>
</feature>
<feature type="signal peptide" evidence="2">
    <location>
        <begin position="1"/>
        <end position="31"/>
    </location>
</feature>
<evidence type="ECO:0000313" key="3">
    <source>
        <dbReference type="EMBL" id="SUJ01994.1"/>
    </source>
</evidence>
<dbReference type="Gene3D" id="3.40.50.2300">
    <property type="match status" value="2"/>
</dbReference>
<name>A0A380BJB8_SPHSI</name>
<evidence type="ECO:0000256" key="2">
    <source>
        <dbReference type="SAM" id="SignalP"/>
    </source>
</evidence>
<keyword evidence="2" id="KW-0732">Signal</keyword>
<evidence type="ECO:0000256" key="1">
    <source>
        <dbReference type="SAM" id="MobiDB-lite"/>
    </source>
</evidence>